<feature type="transmembrane region" description="Helical" evidence="1">
    <location>
        <begin position="371"/>
        <end position="391"/>
    </location>
</feature>
<feature type="transmembrane region" description="Helical" evidence="1">
    <location>
        <begin position="65"/>
        <end position="84"/>
    </location>
</feature>
<dbReference type="RefSeq" id="WP_210118565.1">
    <property type="nucleotide sequence ID" value="NZ_CP054257.1"/>
</dbReference>
<dbReference type="InterPro" id="IPR025686">
    <property type="entry name" value="Glucos_trans_II"/>
</dbReference>
<feature type="transmembrane region" description="Helical" evidence="1">
    <location>
        <begin position="21"/>
        <end position="39"/>
    </location>
</feature>
<dbReference type="Pfam" id="PF14264">
    <property type="entry name" value="Glucos_trans_II"/>
    <property type="match status" value="1"/>
</dbReference>
<name>A0A975F0E3_9SPIR</name>
<dbReference type="AlphaFoldDB" id="A0A975F0E3"/>
<keyword evidence="1" id="KW-1133">Transmembrane helix</keyword>
<feature type="transmembrane region" description="Helical" evidence="1">
    <location>
        <begin position="183"/>
        <end position="199"/>
    </location>
</feature>
<feature type="transmembrane region" description="Helical" evidence="1">
    <location>
        <begin position="205"/>
        <end position="237"/>
    </location>
</feature>
<accession>A0A975F0E3</accession>
<reference evidence="2" key="2">
    <citation type="journal article" date="2021" name="Microbiol. Resour. Announc.">
        <title>Complete Genome Sequences of Three Human Oral Treponema parvum Isolates.</title>
        <authorList>
            <person name="Zeng H."/>
            <person name="Watt R.M."/>
        </authorList>
    </citation>
    <scope>NUCLEOTIDE SEQUENCE</scope>
    <source>
        <strain evidence="2">ATCC 700773</strain>
    </source>
</reference>
<feature type="transmembrane region" description="Helical" evidence="1">
    <location>
        <begin position="344"/>
        <end position="365"/>
    </location>
</feature>
<feature type="transmembrane region" description="Helical" evidence="1">
    <location>
        <begin position="105"/>
        <end position="126"/>
    </location>
</feature>
<dbReference type="Proteomes" id="UP000671995">
    <property type="component" value="Chromosome"/>
</dbReference>
<gene>
    <name evidence="2" type="ORF">HRI96_05880</name>
</gene>
<feature type="transmembrane region" description="Helical" evidence="1">
    <location>
        <begin position="314"/>
        <end position="332"/>
    </location>
</feature>
<protein>
    <submittedName>
        <fullName evidence="2">Glucosyltransferase domain-containing protein</fullName>
    </submittedName>
</protein>
<evidence type="ECO:0000313" key="3">
    <source>
        <dbReference type="Proteomes" id="UP000671995"/>
    </source>
</evidence>
<reference evidence="2" key="1">
    <citation type="submission" date="2020-05" db="EMBL/GenBank/DDBJ databases">
        <authorList>
            <person name="Zeng H."/>
            <person name="Chan Y.K."/>
            <person name="Watt R.M."/>
        </authorList>
    </citation>
    <scope>NUCLEOTIDE SEQUENCE</scope>
    <source>
        <strain evidence="2">ATCC 700773</strain>
    </source>
</reference>
<feature type="transmembrane region" description="Helical" evidence="1">
    <location>
        <begin position="132"/>
        <end position="152"/>
    </location>
</feature>
<feature type="transmembrane region" description="Helical" evidence="1">
    <location>
        <begin position="403"/>
        <end position="425"/>
    </location>
</feature>
<evidence type="ECO:0000256" key="1">
    <source>
        <dbReference type="SAM" id="Phobius"/>
    </source>
</evidence>
<feature type="transmembrane region" description="Helical" evidence="1">
    <location>
        <begin position="249"/>
        <end position="270"/>
    </location>
</feature>
<dbReference type="EMBL" id="CP054257">
    <property type="protein sequence ID" value="QTQ11769.1"/>
    <property type="molecule type" value="Genomic_DNA"/>
</dbReference>
<organism evidence="2 3">
    <name type="scientific">Treponema parvum</name>
    <dbReference type="NCBI Taxonomy" id="138851"/>
    <lineage>
        <taxon>Bacteria</taxon>
        <taxon>Pseudomonadati</taxon>
        <taxon>Spirochaetota</taxon>
        <taxon>Spirochaetia</taxon>
        <taxon>Spirochaetales</taxon>
        <taxon>Treponemataceae</taxon>
        <taxon>Treponema</taxon>
    </lineage>
</organism>
<sequence>MDKVIGRNLRDPQKWSRILKGILHIPVFSCAIFIFNNFFTLGLKTAEKIKQIFFNIFSKLKKSDLIAFILFFTVFFFIAYYKIIDADFYYADDKARLIGDDKTSWISFGRYVSQFFSVFIHTSFPLVDVAPLTQFFSILIMSFSLMILILILDNKIKIAKSFPLTFLFISPFFSQCFSYRFDNIYMTLAVFFTLIPFLFKDDKISFIYLSIVFLVLSCMSYQAATSVYIMLVIFISLNKIKKNENIKEVIKFILSSVISFTIALLIYKLLFDCSSDPKYFVPATEENYFSTSISIQVIPQNIKNYVLLVTNNVGGIWLKVFIICSAIIYYVFSIKNSKINKFIFVAVSIVFIATAFILSLGPYMILKKTLLAPRVFMGFNMFIALILYFCVEDILCSNLSVKNKYIFSIPTHFVIYGCITFLYAYGNCLSHQKEYSDFRFQLIINDMNEYIKEGDVYISFKGKSTDYCQALDVAVKQYPIINLLLENQPSPNSSWNDKYLYKFNLVSEQENSKEKLPLLKESYYHDLYGKDNHFVVNLKK</sequence>
<evidence type="ECO:0000313" key="2">
    <source>
        <dbReference type="EMBL" id="QTQ11769.1"/>
    </source>
</evidence>
<keyword evidence="1" id="KW-0812">Transmembrane</keyword>
<proteinExistence type="predicted"/>
<keyword evidence="1" id="KW-0472">Membrane</keyword>